<dbReference type="AlphaFoldDB" id="A0A9X1X867"/>
<feature type="domain" description="VOC" evidence="2">
    <location>
        <begin position="2"/>
        <end position="114"/>
    </location>
</feature>
<dbReference type="EMBL" id="JAIWJX010000002">
    <property type="protein sequence ID" value="MCK6255271.1"/>
    <property type="molecule type" value="Genomic_DNA"/>
</dbReference>
<name>A0A9X1X867_9BACL</name>
<dbReference type="GO" id="GO:0046491">
    <property type="term" value="P:L-methylmalonyl-CoA metabolic process"/>
    <property type="evidence" value="ECO:0007669"/>
    <property type="project" value="TreeGrafter"/>
</dbReference>
<organism evidence="3 4">
    <name type="scientific">Fictibacillus marinisediminis</name>
    <dbReference type="NCBI Taxonomy" id="2878389"/>
    <lineage>
        <taxon>Bacteria</taxon>
        <taxon>Bacillati</taxon>
        <taxon>Bacillota</taxon>
        <taxon>Bacilli</taxon>
        <taxon>Bacillales</taxon>
        <taxon>Fictibacillaceae</taxon>
        <taxon>Fictibacillus</taxon>
    </lineage>
</organism>
<comment type="caution">
    <text evidence="3">The sequence shown here is derived from an EMBL/GenBank/DDBJ whole genome shotgun (WGS) entry which is preliminary data.</text>
</comment>
<protein>
    <submittedName>
        <fullName evidence="3">VOC family protein</fullName>
    </submittedName>
</protein>
<evidence type="ECO:0000313" key="3">
    <source>
        <dbReference type="EMBL" id="MCK6255271.1"/>
    </source>
</evidence>
<keyword evidence="4" id="KW-1185">Reference proteome</keyword>
<gene>
    <name evidence="3" type="ORF">LCY76_01245</name>
</gene>
<evidence type="ECO:0000256" key="1">
    <source>
        <dbReference type="ARBA" id="ARBA00022723"/>
    </source>
</evidence>
<sequence length="115" mass="13032">MKVHHYGIAVKDLDAAAEFYIKALNMKELFRTRWMGENLLFLESGSMKIELIAQTGTIGEAAHVAYQTNDLEYLAGRLQQEGIVPSEGPYVLENGWRTVFYEGPSGEMIEFVEEQ</sequence>
<dbReference type="PANTHER" id="PTHR43048">
    <property type="entry name" value="METHYLMALONYL-COA EPIMERASE"/>
    <property type="match status" value="1"/>
</dbReference>
<evidence type="ECO:0000313" key="4">
    <source>
        <dbReference type="Proteomes" id="UP001139011"/>
    </source>
</evidence>
<keyword evidence="1" id="KW-0479">Metal-binding</keyword>
<accession>A0A9X1X867</accession>
<dbReference type="InterPro" id="IPR037523">
    <property type="entry name" value="VOC_core"/>
</dbReference>
<evidence type="ECO:0000259" key="2">
    <source>
        <dbReference type="PROSITE" id="PS51819"/>
    </source>
</evidence>
<dbReference type="PROSITE" id="PS51819">
    <property type="entry name" value="VOC"/>
    <property type="match status" value="1"/>
</dbReference>
<dbReference type="InterPro" id="IPR029068">
    <property type="entry name" value="Glyas_Bleomycin-R_OHBP_Dase"/>
</dbReference>
<dbReference type="Gene3D" id="3.10.180.10">
    <property type="entry name" value="2,3-Dihydroxybiphenyl 1,2-Dioxygenase, domain 1"/>
    <property type="match status" value="1"/>
</dbReference>
<dbReference type="GO" id="GO:0046872">
    <property type="term" value="F:metal ion binding"/>
    <property type="evidence" value="ECO:0007669"/>
    <property type="project" value="UniProtKB-KW"/>
</dbReference>
<dbReference type="GO" id="GO:0004493">
    <property type="term" value="F:methylmalonyl-CoA epimerase activity"/>
    <property type="evidence" value="ECO:0007669"/>
    <property type="project" value="TreeGrafter"/>
</dbReference>
<reference evidence="3" key="1">
    <citation type="submission" date="2021-09" db="EMBL/GenBank/DDBJ databases">
        <title>Genome analysis of Fictibacillus sp. KIGAM418 isolated from marine sediment.</title>
        <authorList>
            <person name="Seo M.-J."/>
            <person name="Cho E.-S."/>
            <person name="Hwang C.Y."/>
        </authorList>
    </citation>
    <scope>NUCLEOTIDE SEQUENCE</scope>
    <source>
        <strain evidence="3">KIGAM418</strain>
    </source>
</reference>
<dbReference type="SUPFAM" id="SSF54593">
    <property type="entry name" value="Glyoxalase/Bleomycin resistance protein/Dihydroxybiphenyl dioxygenase"/>
    <property type="match status" value="1"/>
</dbReference>
<proteinExistence type="predicted"/>
<dbReference type="Pfam" id="PF13669">
    <property type="entry name" value="Glyoxalase_4"/>
    <property type="match status" value="1"/>
</dbReference>
<dbReference type="PANTHER" id="PTHR43048:SF3">
    <property type="entry name" value="METHYLMALONYL-COA EPIMERASE, MITOCHONDRIAL"/>
    <property type="match status" value="1"/>
</dbReference>
<dbReference type="RefSeq" id="WP_248251133.1">
    <property type="nucleotide sequence ID" value="NZ_JAIWJX010000002.1"/>
</dbReference>
<dbReference type="Proteomes" id="UP001139011">
    <property type="component" value="Unassembled WGS sequence"/>
</dbReference>
<dbReference type="InterPro" id="IPR051785">
    <property type="entry name" value="MMCE/EMCE_epimerase"/>
</dbReference>